<dbReference type="EMBL" id="JAAITB010000046">
    <property type="protein sequence ID" value="NSJ80942.1"/>
    <property type="molecule type" value="Genomic_DNA"/>
</dbReference>
<gene>
    <name evidence="2" type="ORF">ERS852425_01170</name>
    <name evidence="3" type="ORF">ERS852571_02850</name>
    <name evidence="4" type="ORF">G5A72_15445</name>
    <name evidence="5" type="ORF">RBI15_08745</name>
</gene>
<feature type="transmembrane region" description="Helical" evidence="1">
    <location>
        <begin position="123"/>
        <end position="147"/>
    </location>
</feature>
<organism evidence="3 6">
    <name type="scientific">Anaerostipes hadrus</name>
    <dbReference type="NCBI Taxonomy" id="649756"/>
    <lineage>
        <taxon>Bacteria</taxon>
        <taxon>Bacillati</taxon>
        <taxon>Bacillota</taxon>
        <taxon>Clostridia</taxon>
        <taxon>Lachnospirales</taxon>
        <taxon>Lachnospiraceae</taxon>
        <taxon>Anaerostipes</taxon>
    </lineage>
</organism>
<feature type="transmembrane region" description="Helical" evidence="1">
    <location>
        <begin position="72"/>
        <end position="90"/>
    </location>
</feature>
<reference evidence="4" key="3">
    <citation type="submission" date="2020-02" db="EMBL/GenBank/DDBJ databases">
        <authorList>
            <person name="Littmann E."/>
            <person name="Sorbara M."/>
        </authorList>
    </citation>
    <scope>NUCLEOTIDE SEQUENCE</scope>
    <source>
        <strain evidence="4">MSK.14.57</strain>
    </source>
</reference>
<dbReference type="Proteomes" id="UP001243496">
    <property type="component" value="Chromosome"/>
</dbReference>
<accession>A0A173UJX0</accession>
<reference evidence="5" key="4">
    <citation type="submission" date="2023-08" db="EMBL/GenBank/DDBJ databases">
        <title>Complete Genome Sequences of butyrate producing Anaerostipes hadrus strains BA1 and GIF7 isolated from the terminal ileum of a healthy lean male.</title>
        <authorList>
            <person name="Low A."/>
            <person name="Sheludchenko M."/>
            <person name="Cheng H.E."/>
            <person name="Koh X.Q."/>
            <person name="Lee J."/>
        </authorList>
    </citation>
    <scope>NUCLEOTIDE SEQUENCE</scope>
    <source>
        <strain evidence="5">BA1</strain>
    </source>
</reference>
<dbReference type="RefSeq" id="WP_009204599.1">
    <property type="nucleotide sequence ID" value="NZ_BAABXM010000001.1"/>
</dbReference>
<protein>
    <submittedName>
        <fullName evidence="3">Uncharacterized protein</fullName>
    </submittedName>
</protein>
<keyword evidence="1" id="KW-0812">Transmembrane</keyword>
<evidence type="ECO:0000313" key="3">
    <source>
        <dbReference type="EMBL" id="CUN15302.1"/>
    </source>
</evidence>
<dbReference type="Proteomes" id="UP000095553">
    <property type="component" value="Unassembled WGS sequence"/>
</dbReference>
<evidence type="ECO:0000313" key="2">
    <source>
        <dbReference type="EMBL" id="CUM87571.1"/>
    </source>
</evidence>
<evidence type="ECO:0000313" key="8">
    <source>
        <dbReference type="Proteomes" id="UP001644750"/>
    </source>
</evidence>
<reference evidence="6 7" key="1">
    <citation type="submission" date="2015-09" db="EMBL/GenBank/DDBJ databases">
        <authorList>
            <consortium name="Pathogen Informatics"/>
        </authorList>
    </citation>
    <scope>NUCLEOTIDE SEQUENCE [LARGE SCALE GENOMIC DNA]</scope>
    <source>
        <strain evidence="2 7">2789STDY5608868</strain>
        <strain evidence="3 6">2789STDY5834959</strain>
    </source>
</reference>
<dbReference type="EMBL" id="CP132968">
    <property type="protein sequence ID" value="WMD15469.1"/>
    <property type="molecule type" value="Genomic_DNA"/>
</dbReference>
<feature type="transmembrane region" description="Helical" evidence="1">
    <location>
        <begin position="179"/>
        <end position="200"/>
    </location>
</feature>
<dbReference type="EMBL" id="CYXY01000023">
    <property type="protein sequence ID" value="CUN15302.1"/>
    <property type="molecule type" value="Genomic_DNA"/>
</dbReference>
<keyword evidence="1" id="KW-1133">Transmembrane helix</keyword>
<feature type="transmembrane region" description="Helical" evidence="1">
    <location>
        <begin position="153"/>
        <end position="172"/>
    </location>
</feature>
<name>A0A173UJX0_ANAHA</name>
<evidence type="ECO:0000313" key="5">
    <source>
        <dbReference type="EMBL" id="WMD15469.1"/>
    </source>
</evidence>
<keyword evidence="1" id="KW-0472">Membrane</keyword>
<evidence type="ECO:0000313" key="4">
    <source>
        <dbReference type="EMBL" id="NSJ80942.1"/>
    </source>
</evidence>
<proteinExistence type="predicted"/>
<feature type="transmembrane region" description="Helical" evidence="1">
    <location>
        <begin position="21"/>
        <end position="41"/>
    </location>
</feature>
<keyword evidence="8" id="KW-1185">Reference proteome</keyword>
<dbReference type="AlphaFoldDB" id="A0A173UJX0"/>
<dbReference type="Proteomes" id="UP000095598">
    <property type="component" value="Unassembled WGS sequence"/>
</dbReference>
<evidence type="ECO:0000313" key="7">
    <source>
        <dbReference type="Proteomes" id="UP000095598"/>
    </source>
</evidence>
<feature type="transmembrane region" description="Helical" evidence="1">
    <location>
        <begin position="206"/>
        <end position="224"/>
    </location>
</feature>
<evidence type="ECO:0000256" key="1">
    <source>
        <dbReference type="SAM" id="Phobius"/>
    </source>
</evidence>
<dbReference type="EMBL" id="CYXT01000006">
    <property type="protein sequence ID" value="CUM87571.1"/>
    <property type="molecule type" value="Genomic_DNA"/>
</dbReference>
<dbReference type="Proteomes" id="UP001644750">
    <property type="component" value="Unassembled WGS sequence"/>
</dbReference>
<evidence type="ECO:0000313" key="6">
    <source>
        <dbReference type="Proteomes" id="UP000095553"/>
    </source>
</evidence>
<sequence>MNNQDYYNKEYVPQVNKIGKITGYLGVLLSFTPALVLAVVYGILPKPAALLTAFISGASAFGVLWFVEPISYFPVVGAAGTYMAFLSGNISNMRIPCASMAQVAADVEPGTEKGSVVATLGMAVSIVINVSVLTIGAILGTSVLSMLPDTIKAALNYLLPALFGALLVQFGMKMKKHSVIMVVFAIILYFMIGMGYFNWLPGASNWLGTLGCVFVSIAVGMATLKNTTKE</sequence>
<reference evidence="4 8" key="2">
    <citation type="journal article" date="2020" name="Cell Host Microbe">
        <title>Functional and Genomic Variation between Human-Derived Isolates of Lachnospiraceae Reveals Inter- and Intra-Species Diversity.</title>
        <authorList>
            <person name="Sorbara M.T."/>
            <person name="Littmann E.R."/>
            <person name="Fontana E."/>
            <person name="Moody T.U."/>
            <person name="Kohout C.E."/>
            <person name="Gjonbalaj M."/>
            <person name="Eaton V."/>
            <person name="Seok R."/>
            <person name="Leiner I.M."/>
            <person name="Pamer E.G."/>
        </authorList>
    </citation>
    <scope>NUCLEOTIDE SEQUENCE [LARGE SCALE GENOMIC DNA]</scope>
    <source>
        <strain evidence="4 8">MSK.14.57</strain>
    </source>
</reference>
<dbReference type="GeneID" id="92741474"/>